<keyword evidence="1" id="KW-1133">Transmembrane helix</keyword>
<keyword evidence="1" id="KW-0812">Transmembrane</keyword>
<evidence type="ECO:0000313" key="2">
    <source>
        <dbReference type="EMBL" id="GGC93743.1"/>
    </source>
</evidence>
<evidence type="ECO:0008006" key="4">
    <source>
        <dbReference type="Google" id="ProtNLM"/>
    </source>
</evidence>
<name>A0ABQ1PAL5_9BACI</name>
<gene>
    <name evidence="2" type="ORF">GCM10007216_25600</name>
</gene>
<protein>
    <recommendedName>
        <fullName evidence="4">DUF4247 domain-containing protein</fullName>
    </recommendedName>
</protein>
<reference evidence="3" key="1">
    <citation type="journal article" date="2019" name="Int. J. Syst. Evol. Microbiol.">
        <title>The Global Catalogue of Microorganisms (GCM) 10K type strain sequencing project: providing services to taxonomists for standard genome sequencing and annotation.</title>
        <authorList>
            <consortium name="The Broad Institute Genomics Platform"/>
            <consortium name="The Broad Institute Genome Sequencing Center for Infectious Disease"/>
            <person name="Wu L."/>
            <person name="Ma J."/>
        </authorList>
    </citation>
    <scope>NUCLEOTIDE SEQUENCE [LARGE SCALE GENOMIC DNA]</scope>
    <source>
        <strain evidence="3">CCM 7282</strain>
    </source>
</reference>
<dbReference type="EMBL" id="BMCJ01000004">
    <property type="protein sequence ID" value="GGC93743.1"/>
    <property type="molecule type" value="Genomic_DNA"/>
</dbReference>
<dbReference type="InterPro" id="IPR025341">
    <property type="entry name" value="DUF4247"/>
</dbReference>
<feature type="transmembrane region" description="Helical" evidence="1">
    <location>
        <begin position="6"/>
        <end position="23"/>
    </location>
</feature>
<keyword evidence="1" id="KW-0472">Membrane</keyword>
<proteinExistence type="predicted"/>
<evidence type="ECO:0000256" key="1">
    <source>
        <dbReference type="SAM" id="Phobius"/>
    </source>
</evidence>
<dbReference type="RefSeq" id="WP_062447302.1">
    <property type="nucleotide sequence ID" value="NZ_BMCJ01000004.1"/>
</dbReference>
<accession>A0ABQ1PAL5</accession>
<dbReference type="Proteomes" id="UP000619534">
    <property type="component" value="Unassembled WGS sequence"/>
</dbReference>
<evidence type="ECO:0000313" key="3">
    <source>
        <dbReference type="Proteomes" id="UP000619534"/>
    </source>
</evidence>
<sequence>MKDYLVLFGFGIIVIVLFMNVFGGNDERSRGITGPLSNEERTYDELPDEQAKTDIVSAMEQSSPEDAEEMVSEHFPLIDTVRTDQGISKVYVTRKFTIPELAELLSETLEPEEKSEFTDNKQVIVYPDDFVIMKESEEEPGVVFIELANDQFVRNHYSPGFFSGLLTYAVLNRMLNSNNWAEKQAGRCRASNDCYGGYSMYGGYRSGDTGTFRGSSGRGGGPGTGK</sequence>
<keyword evidence="3" id="KW-1185">Reference proteome</keyword>
<organism evidence="2 3">
    <name type="scientific">Thalassobacillus devorans</name>
    <dbReference type="NCBI Taxonomy" id="279813"/>
    <lineage>
        <taxon>Bacteria</taxon>
        <taxon>Bacillati</taxon>
        <taxon>Bacillota</taxon>
        <taxon>Bacilli</taxon>
        <taxon>Bacillales</taxon>
        <taxon>Bacillaceae</taxon>
        <taxon>Thalassobacillus</taxon>
    </lineage>
</organism>
<dbReference type="Pfam" id="PF14042">
    <property type="entry name" value="DUF4247"/>
    <property type="match status" value="1"/>
</dbReference>
<comment type="caution">
    <text evidence="2">The sequence shown here is derived from an EMBL/GenBank/DDBJ whole genome shotgun (WGS) entry which is preliminary data.</text>
</comment>